<dbReference type="SUPFAM" id="SSF55103">
    <property type="entry name" value="FAD-linked oxidases, C-terminal domain"/>
    <property type="match status" value="1"/>
</dbReference>
<dbReference type="InterPro" id="IPR016164">
    <property type="entry name" value="FAD-linked_Oxase-like_C"/>
</dbReference>
<sequence>MMEFEIADESDDEKLFGFLETITEKGLIADGSLAQNSRQSETFWKYREGISESISIEYTVHKNDISLPLRNMEPFLVDMEALLNGKYPGFEIALFGHVGDGNLHLNIVKPKDLSNEDFFKKCKNVDPDMFRLLQKYHGSISAEHGIGLLKKDFLHFSRTQAEIILMKEIKKSMDPKNIMNPGKVFQ</sequence>
<evidence type="ECO:0000256" key="4">
    <source>
        <dbReference type="ARBA" id="ARBA00022827"/>
    </source>
</evidence>
<dbReference type="Pfam" id="PF02913">
    <property type="entry name" value="FAD-oxidase_C"/>
    <property type="match status" value="1"/>
</dbReference>
<dbReference type="GO" id="GO:0050660">
    <property type="term" value="F:flavin adenine dinucleotide binding"/>
    <property type="evidence" value="ECO:0007669"/>
    <property type="project" value="InterPro"/>
</dbReference>
<dbReference type="InterPro" id="IPR016171">
    <property type="entry name" value="Vanillyl_alc_oxidase_C-sub2"/>
</dbReference>
<dbReference type="Gene3D" id="3.30.70.2740">
    <property type="match status" value="1"/>
</dbReference>
<dbReference type="InterPro" id="IPR051264">
    <property type="entry name" value="FAD-oxidored/transferase_4"/>
</dbReference>
<accession>M3H4V2</accession>
<dbReference type="Gene3D" id="3.30.70.2190">
    <property type="match status" value="1"/>
</dbReference>
<reference evidence="7 8" key="1">
    <citation type="submission" date="2013-01" db="EMBL/GenBank/DDBJ databases">
        <authorList>
            <person name="Harkins D.M."/>
            <person name="Durkin A.S."/>
            <person name="Brinkac L.M."/>
            <person name="Haft D.H."/>
            <person name="Selengut J.D."/>
            <person name="Sanka R."/>
            <person name="DePew J."/>
            <person name="Purushe J."/>
            <person name="Tulsiani S.M."/>
            <person name="Graham G.C."/>
            <person name="Burns M.-A."/>
            <person name="Dohnt M.F."/>
            <person name="Smythe L.D."/>
            <person name="McKay D.B."/>
            <person name="Craig S.B."/>
            <person name="Vinetz J.M."/>
            <person name="Sutton G.G."/>
            <person name="Nierman W.C."/>
            <person name="Fouts D.E."/>
        </authorList>
    </citation>
    <scope>NUCLEOTIDE SEQUENCE [LARGE SCALE GENOMIC DNA]</scope>
    <source>
        <strain evidence="7 8">LT2116</strain>
    </source>
</reference>
<comment type="similarity">
    <text evidence="2">Belongs to the FAD-binding oxidoreductase/transferase type 4 family.</text>
</comment>
<dbReference type="Proteomes" id="UP000011770">
    <property type="component" value="Unassembled WGS sequence"/>
</dbReference>
<gene>
    <name evidence="7" type="ORF">LEP1GSC188_0495</name>
</gene>
<evidence type="ECO:0000256" key="2">
    <source>
        <dbReference type="ARBA" id="ARBA00008000"/>
    </source>
</evidence>
<dbReference type="GO" id="GO:0016491">
    <property type="term" value="F:oxidoreductase activity"/>
    <property type="evidence" value="ECO:0007669"/>
    <property type="project" value="UniProtKB-KW"/>
</dbReference>
<feature type="domain" description="FAD-binding oxidoreductase/transferase type 4 C-terminal" evidence="6">
    <location>
        <begin position="2"/>
        <end position="184"/>
    </location>
</feature>
<dbReference type="PANTHER" id="PTHR43716:SF1">
    <property type="entry name" value="D-2-HYDROXYGLUTARATE DEHYDROGENASE, MITOCHONDRIAL"/>
    <property type="match status" value="1"/>
</dbReference>
<evidence type="ECO:0000256" key="3">
    <source>
        <dbReference type="ARBA" id="ARBA00022630"/>
    </source>
</evidence>
<protein>
    <submittedName>
        <fullName evidence="7">FAD linked oxidase, C-terminal domain protein</fullName>
    </submittedName>
</protein>
<organism evidence="7 8">
    <name type="scientific">Leptospira weilii serovar Topaz str. LT2116</name>
    <dbReference type="NCBI Taxonomy" id="1088540"/>
    <lineage>
        <taxon>Bacteria</taxon>
        <taxon>Pseudomonadati</taxon>
        <taxon>Spirochaetota</taxon>
        <taxon>Spirochaetia</taxon>
        <taxon>Leptospirales</taxon>
        <taxon>Leptospiraceae</taxon>
        <taxon>Leptospira</taxon>
    </lineage>
</organism>
<evidence type="ECO:0000256" key="1">
    <source>
        <dbReference type="ARBA" id="ARBA00001974"/>
    </source>
</evidence>
<dbReference type="Gene3D" id="1.10.45.10">
    <property type="entry name" value="Vanillyl-alcohol Oxidase, Chain A, domain 4"/>
    <property type="match status" value="1"/>
</dbReference>
<dbReference type="AlphaFoldDB" id="M3H4V2"/>
<proteinExistence type="inferred from homology"/>
<evidence type="ECO:0000313" key="8">
    <source>
        <dbReference type="Proteomes" id="UP000011770"/>
    </source>
</evidence>
<comment type="cofactor">
    <cofactor evidence="1">
        <name>FAD</name>
        <dbReference type="ChEBI" id="CHEBI:57692"/>
    </cofactor>
</comment>
<dbReference type="InterPro" id="IPR004113">
    <property type="entry name" value="FAD-bd_oxidored_4_C"/>
</dbReference>
<dbReference type="EMBL" id="AHOR02000008">
    <property type="protein sequence ID" value="EMF84111.1"/>
    <property type="molecule type" value="Genomic_DNA"/>
</dbReference>
<keyword evidence="5" id="KW-0560">Oxidoreductase</keyword>
<name>M3H4V2_9LEPT</name>
<keyword evidence="3" id="KW-0285">Flavoprotein</keyword>
<comment type="caution">
    <text evidence="7">The sequence shown here is derived from an EMBL/GenBank/DDBJ whole genome shotgun (WGS) entry which is preliminary data.</text>
</comment>
<evidence type="ECO:0000256" key="5">
    <source>
        <dbReference type="ARBA" id="ARBA00023002"/>
    </source>
</evidence>
<dbReference type="PANTHER" id="PTHR43716">
    <property type="entry name" value="D-2-HYDROXYGLUTARATE DEHYDROGENASE, MITOCHONDRIAL"/>
    <property type="match status" value="1"/>
</dbReference>
<keyword evidence="4" id="KW-0274">FAD</keyword>
<dbReference type="FunFam" id="1.10.45.10:FF:000001">
    <property type="entry name" value="D-lactate dehydrogenase mitochondrial"/>
    <property type="match status" value="1"/>
</dbReference>
<evidence type="ECO:0000259" key="6">
    <source>
        <dbReference type="Pfam" id="PF02913"/>
    </source>
</evidence>
<dbReference type="FunFam" id="3.30.70.2740:FF:000009">
    <property type="entry name" value="FAD linked oxidase, C-terminal domain protein"/>
    <property type="match status" value="1"/>
</dbReference>
<dbReference type="GO" id="GO:0022904">
    <property type="term" value="P:respiratory electron transport chain"/>
    <property type="evidence" value="ECO:0007669"/>
    <property type="project" value="TreeGrafter"/>
</dbReference>
<evidence type="ECO:0000313" key="7">
    <source>
        <dbReference type="EMBL" id="EMF84111.1"/>
    </source>
</evidence>